<protein>
    <recommendedName>
        <fullName evidence="4">AB hydrolase-1 domain-containing protein</fullName>
    </recommendedName>
</protein>
<evidence type="ECO:0000256" key="3">
    <source>
        <dbReference type="ARBA" id="ARBA00022801"/>
    </source>
</evidence>
<name>A0ABD3A4Q4_9GENT</name>
<dbReference type="GO" id="GO:0052689">
    <property type="term" value="F:carboxylic ester hydrolase activity"/>
    <property type="evidence" value="ECO:0007669"/>
    <property type="project" value="UniProtKB-KW"/>
</dbReference>
<organism evidence="5 6">
    <name type="scientific">Cinchona calisaya</name>
    <dbReference type="NCBI Taxonomy" id="153742"/>
    <lineage>
        <taxon>Eukaryota</taxon>
        <taxon>Viridiplantae</taxon>
        <taxon>Streptophyta</taxon>
        <taxon>Embryophyta</taxon>
        <taxon>Tracheophyta</taxon>
        <taxon>Spermatophyta</taxon>
        <taxon>Magnoliopsida</taxon>
        <taxon>eudicotyledons</taxon>
        <taxon>Gunneridae</taxon>
        <taxon>Pentapetalae</taxon>
        <taxon>asterids</taxon>
        <taxon>lamiids</taxon>
        <taxon>Gentianales</taxon>
        <taxon>Rubiaceae</taxon>
        <taxon>Cinchonoideae</taxon>
        <taxon>Cinchoneae</taxon>
        <taxon>Cinchona</taxon>
    </lineage>
</organism>
<dbReference type="PANTHER" id="PTHR10992:SF1083">
    <property type="entry name" value="METHYLESTERASE 1"/>
    <property type="match status" value="1"/>
</dbReference>
<evidence type="ECO:0000259" key="4">
    <source>
        <dbReference type="Pfam" id="PF00561"/>
    </source>
</evidence>
<dbReference type="InterPro" id="IPR045889">
    <property type="entry name" value="MES/HNL"/>
</dbReference>
<keyword evidence="6" id="KW-1185">Reference proteome</keyword>
<evidence type="ECO:0000256" key="1">
    <source>
        <dbReference type="ARBA" id="ARBA00008645"/>
    </source>
</evidence>
<gene>
    <name evidence="5" type="ORF">ACH5RR_011387</name>
</gene>
<dbReference type="PANTHER" id="PTHR10992">
    <property type="entry name" value="METHYLESTERASE FAMILY MEMBER"/>
    <property type="match status" value="1"/>
</dbReference>
<reference evidence="5 6" key="1">
    <citation type="submission" date="2024-11" db="EMBL/GenBank/DDBJ databases">
        <title>A near-complete genome assembly of Cinchona calisaya.</title>
        <authorList>
            <person name="Lian D.C."/>
            <person name="Zhao X.W."/>
            <person name="Wei L."/>
        </authorList>
    </citation>
    <scope>NUCLEOTIDE SEQUENCE [LARGE SCALE GENOMIC DNA]</scope>
    <source>
        <tissue evidence="5">Nenye</tissue>
    </source>
</reference>
<dbReference type="Gene3D" id="3.40.50.1820">
    <property type="entry name" value="alpha/beta hydrolase"/>
    <property type="match status" value="1"/>
</dbReference>
<proteinExistence type="inferred from homology"/>
<feature type="domain" description="AB hydrolase-1" evidence="4">
    <location>
        <begin position="6"/>
        <end position="58"/>
    </location>
</feature>
<dbReference type="Proteomes" id="UP001630127">
    <property type="component" value="Unassembled WGS sequence"/>
</dbReference>
<accession>A0ABD3A4Q4</accession>
<dbReference type="InterPro" id="IPR029058">
    <property type="entry name" value="AB_hydrolase_fold"/>
</dbReference>
<dbReference type="Pfam" id="PF00561">
    <property type="entry name" value="Abhydrolase_1"/>
    <property type="match status" value="1"/>
</dbReference>
<comment type="similarity">
    <text evidence="1">Belongs to the AB hydrolase superfamily.</text>
</comment>
<dbReference type="EMBL" id="JBJUIK010000005">
    <property type="protein sequence ID" value="KAL3526731.1"/>
    <property type="molecule type" value="Genomic_DNA"/>
</dbReference>
<evidence type="ECO:0000313" key="5">
    <source>
        <dbReference type="EMBL" id="KAL3526731.1"/>
    </source>
</evidence>
<evidence type="ECO:0000256" key="2">
    <source>
        <dbReference type="ARBA" id="ARBA00022487"/>
    </source>
</evidence>
<dbReference type="InterPro" id="IPR000073">
    <property type="entry name" value="AB_hydrolase_1"/>
</dbReference>
<keyword evidence="2" id="KW-0719">Serine esterase</keyword>
<dbReference type="AlphaFoldDB" id="A0ABD3A4Q4"/>
<keyword evidence="3" id="KW-0378">Hydrolase</keyword>
<sequence>MASIPPDEKVILVGHSFGGFNIALAMNNYPKKISVAVFLNAFMPDTVHAPSYVYEKADSRISLRKVMDQLEELISHVLKTKLYHKNFSSGKLKQLGCPL</sequence>
<dbReference type="SUPFAM" id="SSF53474">
    <property type="entry name" value="alpha/beta-Hydrolases"/>
    <property type="match status" value="1"/>
</dbReference>
<evidence type="ECO:0000313" key="6">
    <source>
        <dbReference type="Proteomes" id="UP001630127"/>
    </source>
</evidence>
<comment type="caution">
    <text evidence="5">The sequence shown here is derived from an EMBL/GenBank/DDBJ whole genome shotgun (WGS) entry which is preliminary data.</text>
</comment>